<dbReference type="InterPro" id="IPR012675">
    <property type="entry name" value="Beta-grasp_dom_sf"/>
</dbReference>
<dbReference type="FunCoup" id="G0EF74">
    <property type="interactions" value="74"/>
</dbReference>
<dbReference type="PANTHER" id="PTHR23404">
    <property type="entry name" value="MOLYBDOPTERIN SYNTHASE RELATED"/>
    <property type="match status" value="1"/>
</dbReference>
<dbReference type="InParanoid" id="G0EF74"/>
<dbReference type="SUPFAM" id="SSF54690">
    <property type="entry name" value="Molybdopterin synthase subunit MoaE"/>
    <property type="match status" value="1"/>
</dbReference>
<dbReference type="CDD" id="cd00756">
    <property type="entry name" value="MoaE"/>
    <property type="match status" value="1"/>
</dbReference>
<accession>G0EF74</accession>
<dbReference type="HOGENOM" id="CLU_069141_0_0_2"/>
<dbReference type="AlphaFoldDB" id="G0EF74"/>
<evidence type="ECO:0000313" key="2">
    <source>
        <dbReference type="Proteomes" id="UP000001037"/>
    </source>
</evidence>
<dbReference type="eggNOG" id="arCOG00536">
    <property type="taxonomic scope" value="Archaea"/>
</dbReference>
<gene>
    <name evidence="1" type="ordered locus">Pyrfu_0245</name>
</gene>
<evidence type="ECO:0000313" key="1">
    <source>
        <dbReference type="EMBL" id="AEM38117.1"/>
    </source>
</evidence>
<protein>
    <submittedName>
        <fullName evidence="1">Molybdopterin biosynthesis MoaE protein</fullName>
    </submittedName>
</protein>
<dbReference type="EMBL" id="CP002838">
    <property type="protein sequence ID" value="AEM38117.1"/>
    <property type="molecule type" value="Genomic_DNA"/>
</dbReference>
<dbReference type="Gene3D" id="3.90.1170.40">
    <property type="entry name" value="Molybdopterin biosynthesis MoaE subunit"/>
    <property type="match status" value="1"/>
</dbReference>
<proteinExistence type="predicted"/>
<dbReference type="Pfam" id="PF02597">
    <property type="entry name" value="ThiS"/>
    <property type="match status" value="1"/>
</dbReference>
<dbReference type="InterPro" id="IPR036563">
    <property type="entry name" value="MoaE_sf"/>
</dbReference>
<dbReference type="SUPFAM" id="SSF54285">
    <property type="entry name" value="MoaD/ThiS"/>
    <property type="match status" value="1"/>
</dbReference>
<dbReference type="eggNOG" id="arCOG00534">
    <property type="taxonomic scope" value="Archaea"/>
</dbReference>
<dbReference type="OrthoDB" id="45235at2157"/>
<dbReference type="RefSeq" id="WP_014025794.1">
    <property type="nucleotide sequence ID" value="NC_015931.1"/>
</dbReference>
<dbReference type="InterPro" id="IPR003749">
    <property type="entry name" value="ThiS/MoaD-like"/>
</dbReference>
<dbReference type="InterPro" id="IPR003448">
    <property type="entry name" value="Mopterin_biosynth_MoaE"/>
</dbReference>
<keyword evidence="2" id="KW-1185">Reference proteome</keyword>
<name>G0EF74_PYRF1</name>
<dbReference type="GO" id="GO:0006777">
    <property type="term" value="P:Mo-molybdopterin cofactor biosynthetic process"/>
    <property type="evidence" value="ECO:0007669"/>
    <property type="project" value="InterPro"/>
</dbReference>
<dbReference type="KEGG" id="pfm:Pyrfu_0245"/>
<dbReference type="Proteomes" id="UP000001037">
    <property type="component" value="Chromosome"/>
</dbReference>
<dbReference type="Gene3D" id="3.10.20.30">
    <property type="match status" value="1"/>
</dbReference>
<reference evidence="1 2" key="1">
    <citation type="journal article" date="2011" name="Stand. Genomic Sci.">
        <title>Complete genome sequence of the hyperthermophilic chemolithoautotroph Pyrolobus fumarii type strain (1A).</title>
        <authorList>
            <person name="Anderson I."/>
            <person name="Goker M."/>
            <person name="Nolan M."/>
            <person name="Lucas S."/>
            <person name="Hammon N."/>
            <person name="Deshpande S."/>
            <person name="Cheng J.F."/>
            <person name="Tapia R."/>
            <person name="Han C."/>
            <person name="Goodwin L."/>
            <person name="Pitluck S."/>
            <person name="Huntemann M."/>
            <person name="Liolios K."/>
            <person name="Ivanova N."/>
            <person name="Pagani I."/>
            <person name="Mavromatis K."/>
            <person name="Ovchinikova G."/>
            <person name="Pati A."/>
            <person name="Chen A."/>
            <person name="Palaniappan K."/>
            <person name="Land M."/>
            <person name="Hauser L."/>
            <person name="Brambilla E.M."/>
            <person name="Huber H."/>
            <person name="Yasawong M."/>
            <person name="Rohde M."/>
            <person name="Spring S."/>
            <person name="Abt B."/>
            <person name="Sikorski J."/>
            <person name="Wirth R."/>
            <person name="Detter J.C."/>
            <person name="Woyke T."/>
            <person name="Bristow J."/>
            <person name="Eisen J.A."/>
            <person name="Markowitz V."/>
            <person name="Hugenholtz P."/>
            <person name="Kyrpides N.C."/>
            <person name="Klenk H.P."/>
            <person name="Lapidus A."/>
        </authorList>
    </citation>
    <scope>NUCLEOTIDE SEQUENCE [LARGE SCALE GENOMIC DNA]</scope>
    <source>
        <strain evidence="2">DSM 11204 / 1A</strain>
    </source>
</reference>
<organism evidence="1 2">
    <name type="scientific">Pyrolobus fumarii (strain DSM 11204 / 1A)</name>
    <dbReference type="NCBI Taxonomy" id="694429"/>
    <lineage>
        <taxon>Archaea</taxon>
        <taxon>Thermoproteota</taxon>
        <taxon>Thermoprotei</taxon>
        <taxon>Desulfurococcales</taxon>
        <taxon>Pyrodictiaceae</taxon>
        <taxon>Pyrolobus</taxon>
    </lineage>
</organism>
<sequence length="242" mass="26793">MRVRLRLVAMFRDMAGVDELTLEVERDSVSVGMVVEEARRRLPGLARALQVLEEHGLKPLVVVNGSPASMDHVVSDGDEVVLLPPAAGGVVEAGLIEQELDLNEVVSRLAREASKKGSGALVVFVGFVKGVVDGNEVHELVYEAYEPLASRTLREIAEKHSKREGVTDVIVYHRVGRLKPGDTTIYILVAARDRKTAFETARSILEEVKHQAPIFKLERRADGDYWVMGDGVRVRREHGEVR</sequence>
<dbReference type="STRING" id="694429.Pyrfu_0245"/>
<dbReference type="GeneID" id="11139887"/>
<dbReference type="InterPro" id="IPR016155">
    <property type="entry name" value="Mopterin_synth/thiamin_S_b"/>
</dbReference>
<dbReference type="Pfam" id="PF02391">
    <property type="entry name" value="MoaE"/>
    <property type="match status" value="1"/>
</dbReference>